<dbReference type="InterPro" id="IPR008922">
    <property type="entry name" value="Di-copper_centre_dom_sf"/>
</dbReference>
<dbReference type="AlphaFoldDB" id="A0A9N8VF76"/>
<proteinExistence type="predicted"/>
<keyword evidence="4" id="KW-1015">Disulfide bond</keyword>
<keyword evidence="8" id="KW-1185">Reference proteome</keyword>
<dbReference type="SUPFAM" id="SSF81296">
    <property type="entry name" value="E set domains"/>
    <property type="match status" value="1"/>
</dbReference>
<name>A0A9N8VF76_9GLOM</name>
<dbReference type="InterPro" id="IPR002227">
    <property type="entry name" value="Tyrosinase_Cu-bd"/>
</dbReference>
<feature type="region of interest" description="Disordered" evidence="5">
    <location>
        <begin position="207"/>
        <end position="233"/>
    </location>
</feature>
<accession>A0A9N8VF76</accession>
<dbReference type="InterPro" id="IPR037020">
    <property type="entry name" value="Hemocyanin_C_sf"/>
</dbReference>
<comment type="subcellular location">
    <subcellularLocation>
        <location evidence="1">Secreted</location>
    </subcellularLocation>
</comment>
<dbReference type="InterPro" id="IPR005203">
    <property type="entry name" value="Hemocyanin_C"/>
</dbReference>
<dbReference type="PANTHER" id="PTHR11511:SF4">
    <property type="entry name" value="PHENOLOXIDASE 2-RELATED"/>
    <property type="match status" value="1"/>
</dbReference>
<dbReference type="InterPro" id="IPR013788">
    <property type="entry name" value="Hemocyanin/hexamerin"/>
</dbReference>
<dbReference type="PROSITE" id="PS00210">
    <property type="entry name" value="HEMOCYANIN_2"/>
    <property type="match status" value="1"/>
</dbReference>
<evidence type="ECO:0000256" key="5">
    <source>
        <dbReference type="SAM" id="MobiDB-lite"/>
    </source>
</evidence>
<dbReference type="Pfam" id="PF00372">
    <property type="entry name" value="Hemocyanin_M"/>
    <property type="match status" value="1"/>
</dbReference>
<protein>
    <submittedName>
        <fullName evidence="7">7699_t:CDS:1</fullName>
    </submittedName>
</protein>
<evidence type="ECO:0000256" key="3">
    <source>
        <dbReference type="ARBA" id="ARBA00022723"/>
    </source>
</evidence>
<dbReference type="SUPFAM" id="SSF48056">
    <property type="entry name" value="Di-copper centre-containing domain"/>
    <property type="match status" value="1"/>
</dbReference>
<dbReference type="PRINTS" id="PR00187">
    <property type="entry name" value="HAEMOCYANIN"/>
</dbReference>
<keyword evidence="2" id="KW-0964">Secreted</keyword>
<evidence type="ECO:0000313" key="8">
    <source>
        <dbReference type="Proteomes" id="UP000789342"/>
    </source>
</evidence>
<dbReference type="Pfam" id="PF03723">
    <property type="entry name" value="Hemocyanin_C"/>
    <property type="match status" value="1"/>
</dbReference>
<dbReference type="GO" id="GO:0005576">
    <property type="term" value="C:extracellular region"/>
    <property type="evidence" value="ECO:0007669"/>
    <property type="project" value="UniProtKB-SubCell"/>
</dbReference>
<dbReference type="Proteomes" id="UP000789342">
    <property type="component" value="Unassembled WGS sequence"/>
</dbReference>
<dbReference type="Gene3D" id="2.60.40.1520">
    <property type="entry name" value="Hemocyanin, C-terminal domain"/>
    <property type="match status" value="1"/>
</dbReference>
<gene>
    <name evidence="7" type="ORF">AMORRO_LOCUS732</name>
</gene>
<dbReference type="GO" id="GO:0046872">
    <property type="term" value="F:metal ion binding"/>
    <property type="evidence" value="ECO:0007669"/>
    <property type="project" value="UniProtKB-KW"/>
</dbReference>
<evidence type="ECO:0000256" key="2">
    <source>
        <dbReference type="ARBA" id="ARBA00022525"/>
    </source>
</evidence>
<reference evidence="7" key="1">
    <citation type="submission" date="2021-06" db="EMBL/GenBank/DDBJ databases">
        <authorList>
            <person name="Kallberg Y."/>
            <person name="Tangrot J."/>
            <person name="Rosling A."/>
        </authorList>
    </citation>
    <scope>NUCLEOTIDE SEQUENCE</scope>
    <source>
        <strain evidence="7">CL551</strain>
    </source>
</reference>
<dbReference type="GO" id="GO:0016491">
    <property type="term" value="F:oxidoreductase activity"/>
    <property type="evidence" value="ECO:0007669"/>
    <property type="project" value="InterPro"/>
</dbReference>
<organism evidence="7 8">
    <name type="scientific">Acaulospora morrowiae</name>
    <dbReference type="NCBI Taxonomy" id="94023"/>
    <lineage>
        <taxon>Eukaryota</taxon>
        <taxon>Fungi</taxon>
        <taxon>Fungi incertae sedis</taxon>
        <taxon>Mucoromycota</taxon>
        <taxon>Glomeromycotina</taxon>
        <taxon>Glomeromycetes</taxon>
        <taxon>Diversisporales</taxon>
        <taxon>Acaulosporaceae</taxon>
        <taxon>Acaulospora</taxon>
    </lineage>
</organism>
<dbReference type="InterPro" id="IPR000896">
    <property type="entry name" value="Hemocyanin/hexamerin_mid_dom"/>
</dbReference>
<dbReference type="PANTHER" id="PTHR11511">
    <property type="entry name" value="LARVAL STORAGE PROTEIN/PHENOLOXIDASE"/>
    <property type="match status" value="1"/>
</dbReference>
<evidence type="ECO:0000256" key="1">
    <source>
        <dbReference type="ARBA" id="ARBA00004613"/>
    </source>
</evidence>
<dbReference type="EMBL" id="CAJVPV010000235">
    <property type="protein sequence ID" value="CAG8447883.1"/>
    <property type="molecule type" value="Genomic_DNA"/>
</dbReference>
<sequence>MSHNHHIQHAISRFLNTPKNFRKEQDAKGNFMGFSPFDTSQLQLAQQLSDKYFRISQENTGNDPVGAVFAQAQEDAQNYDPELIRYALMIWIVHDPEARRRNIKIPPLGARAPHIVTPKLNHQATTGQKVLQTTDPKDLGWWREDPNLNEHHEHWHLVFPAFAVNGKTKDREGENFAYMHRQMLARYDIERISLGLQLVKPFDNYSESIPESYDPNPNLSSNPDDDPSTADIPFTARASGKQLSDLGGNNTVKQLLAYRQQLYDRIDGRGSNPFGTDDKSATIVGNTLETTLHNLGHMLIAYIMNPSQANSPSVSPGVMIEPRTAVRDPVFFRWHREVDNVYSRWENRQSPHDFHADAPPVIIKQDGVILAFKDKLLEADSKGSSDDWLNYAKKTFGFDANLSNNPVITNELQTEMKTRNFVWVEDDKSETKLTYLYPREFYYFFRVENTTNSRVDITLRVFLVPEVLKDSRIHWIELDKISRTLQPHEKAVFSQPCDESVVIRKPAQKTPQEMDDSAITPSERDQVSTQSADQQSDTFFCDCGWPYNLLLPRGTREGLKCKLLVFITDGAKDAVKKTNIKCGSLSFCGARWGEPYPDARRMGYPFDKPFKNNSFDATFAGLQNVAIRDVNVKWVDNFPDVSTVA</sequence>
<dbReference type="Gene3D" id="1.10.1280.10">
    <property type="entry name" value="Di-copper center containing domain from catechol oxidase"/>
    <property type="match status" value="1"/>
</dbReference>
<comment type="caution">
    <text evidence="7">The sequence shown here is derived from an EMBL/GenBank/DDBJ whole genome shotgun (WGS) entry which is preliminary data.</text>
</comment>
<keyword evidence="3" id="KW-0479">Metal-binding</keyword>
<feature type="compositionally biased region" description="Polar residues" evidence="5">
    <location>
        <begin position="207"/>
        <end position="222"/>
    </location>
</feature>
<feature type="domain" description="Tyrosinase copper-binding" evidence="6">
    <location>
        <begin position="328"/>
        <end position="339"/>
    </location>
</feature>
<dbReference type="OrthoDB" id="8119704at2759"/>
<evidence type="ECO:0000256" key="4">
    <source>
        <dbReference type="ARBA" id="ARBA00023157"/>
    </source>
</evidence>
<dbReference type="PROSITE" id="PS00498">
    <property type="entry name" value="TYROSINASE_2"/>
    <property type="match status" value="1"/>
</dbReference>
<dbReference type="InterPro" id="IPR014756">
    <property type="entry name" value="Ig_E-set"/>
</dbReference>
<evidence type="ECO:0000313" key="7">
    <source>
        <dbReference type="EMBL" id="CAG8447883.1"/>
    </source>
</evidence>
<evidence type="ECO:0000259" key="6">
    <source>
        <dbReference type="PROSITE" id="PS00498"/>
    </source>
</evidence>
<feature type="region of interest" description="Disordered" evidence="5">
    <location>
        <begin position="506"/>
        <end position="531"/>
    </location>
</feature>